<gene>
    <name evidence="2" type="ORF">EAI93_09515</name>
    <name evidence="1" type="ORF">ERS852456_01685</name>
</gene>
<evidence type="ECO:0000313" key="1">
    <source>
        <dbReference type="EMBL" id="CUO12764.1"/>
    </source>
</evidence>
<sequence>MKIKEGFIKRQVGERVVVVPIGEAAKNFHGMINLNETGGELWDLLKENTDEDKLLESMLEIYEIEPEQAQKSMKTFLRKLREAGVLEE</sequence>
<dbReference type="InterPro" id="IPR008792">
    <property type="entry name" value="PQQD"/>
</dbReference>
<accession>A0A174CI06</accession>
<dbReference type="EMBL" id="RCYR01000018">
    <property type="protein sequence ID" value="RYS79029.1"/>
    <property type="molecule type" value="Genomic_DNA"/>
</dbReference>
<reference evidence="2 4" key="2">
    <citation type="journal article" date="2019" name="Science, e1252229">
        <title>Invertible promoters mediate bacterial phase variation, antibiotic resistance, and host adaptation in the gut.</title>
        <authorList>
            <person name="Jiang X."/>
            <person name="Hall A.B."/>
            <person name="Arthur T.D."/>
            <person name="Plichta D.R."/>
            <person name="Covington C.T."/>
            <person name="Poyet M."/>
            <person name="Crothers J."/>
            <person name="Moses P.L."/>
            <person name="Tolonen A.C."/>
            <person name="Vlamakis H."/>
            <person name="Alm E.J."/>
            <person name="Xavier R.J."/>
        </authorList>
    </citation>
    <scope>NUCLEOTIDE SEQUENCE [LARGE SCALE GENOMIC DNA]</scope>
    <source>
        <strain evidence="4">aa_0143</strain>
        <strain evidence="2">Aa_0143</strain>
    </source>
</reference>
<dbReference type="GeneID" id="97328756"/>
<dbReference type="EMBL" id="CYZO01000020">
    <property type="protein sequence ID" value="CUO12764.1"/>
    <property type="molecule type" value="Genomic_DNA"/>
</dbReference>
<evidence type="ECO:0000313" key="3">
    <source>
        <dbReference type="Proteomes" id="UP000095787"/>
    </source>
</evidence>
<protein>
    <submittedName>
        <fullName evidence="2">PqqD family protein</fullName>
    </submittedName>
</protein>
<dbReference type="Proteomes" id="UP000292665">
    <property type="component" value="Unassembled WGS sequence"/>
</dbReference>
<dbReference type="AlphaFoldDB" id="A0A174CI06"/>
<reference evidence="1 3" key="1">
    <citation type="submission" date="2015-09" db="EMBL/GenBank/DDBJ databases">
        <authorList>
            <consortium name="Pathogen Informatics"/>
        </authorList>
    </citation>
    <scope>NUCLEOTIDE SEQUENCE [LARGE SCALE GENOMIC DNA]</scope>
    <source>
        <strain evidence="1 3">2789STDY5834841</strain>
    </source>
</reference>
<proteinExistence type="predicted"/>
<name>A0A174CI06_9FIRM</name>
<dbReference type="RefSeq" id="WP_004845022.1">
    <property type="nucleotide sequence ID" value="NZ_AP028249.1"/>
</dbReference>
<organism evidence="1 3">
    <name type="scientific">[Ruminococcus] torques</name>
    <dbReference type="NCBI Taxonomy" id="33039"/>
    <lineage>
        <taxon>Bacteria</taxon>
        <taxon>Bacillati</taxon>
        <taxon>Bacillota</taxon>
        <taxon>Clostridia</taxon>
        <taxon>Lachnospirales</taxon>
        <taxon>Lachnospiraceae</taxon>
        <taxon>Mediterraneibacter</taxon>
    </lineage>
</organism>
<dbReference type="Gene3D" id="1.10.10.1150">
    <property type="entry name" value="Coenzyme PQQ synthesis protein D (PqqD)"/>
    <property type="match status" value="1"/>
</dbReference>
<dbReference type="Pfam" id="PF05402">
    <property type="entry name" value="PqqD"/>
    <property type="match status" value="1"/>
</dbReference>
<evidence type="ECO:0000313" key="2">
    <source>
        <dbReference type="EMBL" id="RYS79029.1"/>
    </source>
</evidence>
<evidence type="ECO:0000313" key="4">
    <source>
        <dbReference type="Proteomes" id="UP000292665"/>
    </source>
</evidence>
<dbReference type="InterPro" id="IPR041881">
    <property type="entry name" value="PqqD_sf"/>
</dbReference>
<dbReference type="Proteomes" id="UP000095787">
    <property type="component" value="Unassembled WGS sequence"/>
</dbReference>